<organism evidence="7 8">
    <name type="scientific">Candidatus Nesterenkonia stercoripullorum</name>
    <dbReference type="NCBI Taxonomy" id="2838701"/>
    <lineage>
        <taxon>Bacteria</taxon>
        <taxon>Bacillati</taxon>
        <taxon>Actinomycetota</taxon>
        <taxon>Actinomycetes</taxon>
        <taxon>Micrococcales</taxon>
        <taxon>Micrococcaceae</taxon>
        <taxon>Nesterenkonia</taxon>
    </lineage>
</organism>
<dbReference type="PANTHER" id="PTHR30213">
    <property type="entry name" value="INNER MEMBRANE PROTEIN YHJD"/>
    <property type="match status" value="1"/>
</dbReference>
<sequence length="368" mass="39133">MTDPSRLRPRTKDRGALSVRARAAVRHLDGRREVSPMINPLDVAALRRRAVEARVNWGHTRRNGLGMFALAGATVGWGLASLDTLRGMRILNLFLFRYGTVMAAGAAYMMFFSVAAALVAGFSVVGLVVGGNEEFQNLIVSWVDTAVPGLISGGSGESAAEGEGLVTADQLFSTRGFNTTLVASLAVLIVTSLSWVHGLRSGIRSIFSRPLMAENVVVVKSRDLGIMLLLGLMLITAGGVSLVSGEAVDALNDLLAWDAPWLESTITRVLSVVVPFVLDVLVAVLLLRVASRVVMPISVLWRAALLAGVGSTVLRQLSAELLTGGGVNPILAPFATVLGLFFYFFLLSINYLITAAWAAVITSDREAS</sequence>
<evidence type="ECO:0000313" key="7">
    <source>
        <dbReference type="EMBL" id="HIW99692.1"/>
    </source>
</evidence>
<evidence type="ECO:0000256" key="2">
    <source>
        <dbReference type="ARBA" id="ARBA00022475"/>
    </source>
</evidence>
<comment type="subcellular location">
    <subcellularLocation>
        <location evidence="1">Cell membrane</location>
        <topology evidence="1">Multi-pass membrane protein</topology>
    </subcellularLocation>
</comment>
<feature type="transmembrane region" description="Helical" evidence="6">
    <location>
        <begin position="181"/>
        <end position="203"/>
    </location>
</feature>
<evidence type="ECO:0000313" key="8">
    <source>
        <dbReference type="Proteomes" id="UP000824151"/>
    </source>
</evidence>
<keyword evidence="2" id="KW-1003">Cell membrane</keyword>
<name>A0A9D2A6G6_9MICC</name>
<feature type="transmembrane region" description="Helical" evidence="6">
    <location>
        <begin position="224"/>
        <end position="245"/>
    </location>
</feature>
<feature type="transmembrane region" description="Helical" evidence="6">
    <location>
        <begin position="299"/>
        <end position="318"/>
    </location>
</feature>
<keyword evidence="3 6" id="KW-0812">Transmembrane</keyword>
<comment type="caution">
    <text evidence="7">The sequence shown here is derived from an EMBL/GenBank/DDBJ whole genome shotgun (WGS) entry which is preliminary data.</text>
</comment>
<dbReference type="GO" id="GO:0005886">
    <property type="term" value="C:plasma membrane"/>
    <property type="evidence" value="ECO:0007669"/>
    <property type="project" value="UniProtKB-SubCell"/>
</dbReference>
<evidence type="ECO:0000256" key="6">
    <source>
        <dbReference type="SAM" id="Phobius"/>
    </source>
</evidence>
<accession>A0A9D2A6G6</accession>
<dbReference type="PANTHER" id="PTHR30213:SF1">
    <property type="entry name" value="INNER MEMBRANE PROTEIN YHJD"/>
    <property type="match status" value="1"/>
</dbReference>
<dbReference type="AlphaFoldDB" id="A0A9D2A6G6"/>
<dbReference type="Proteomes" id="UP000824151">
    <property type="component" value="Unassembled WGS sequence"/>
</dbReference>
<proteinExistence type="predicted"/>
<reference evidence="7" key="1">
    <citation type="journal article" date="2021" name="PeerJ">
        <title>Extensive microbial diversity within the chicken gut microbiome revealed by metagenomics and culture.</title>
        <authorList>
            <person name="Gilroy R."/>
            <person name="Ravi A."/>
            <person name="Getino M."/>
            <person name="Pursley I."/>
            <person name="Horton D.L."/>
            <person name="Alikhan N.F."/>
            <person name="Baker D."/>
            <person name="Gharbi K."/>
            <person name="Hall N."/>
            <person name="Watson M."/>
            <person name="Adriaenssens E.M."/>
            <person name="Foster-Nyarko E."/>
            <person name="Jarju S."/>
            <person name="Secka A."/>
            <person name="Antonio M."/>
            <person name="Oren A."/>
            <person name="Chaudhuri R.R."/>
            <person name="La Ragione R."/>
            <person name="Hildebrand F."/>
            <person name="Pallen M.J."/>
        </authorList>
    </citation>
    <scope>NUCLEOTIDE SEQUENCE</scope>
    <source>
        <strain evidence="7">ChiHejej3B27-3195</strain>
    </source>
</reference>
<dbReference type="EMBL" id="DXGD01000223">
    <property type="protein sequence ID" value="HIW99692.1"/>
    <property type="molecule type" value="Genomic_DNA"/>
</dbReference>
<evidence type="ECO:0000256" key="1">
    <source>
        <dbReference type="ARBA" id="ARBA00004651"/>
    </source>
</evidence>
<keyword evidence="5 6" id="KW-0472">Membrane</keyword>
<keyword evidence="4 6" id="KW-1133">Transmembrane helix</keyword>
<reference evidence="7" key="2">
    <citation type="submission" date="2021-04" db="EMBL/GenBank/DDBJ databases">
        <authorList>
            <person name="Gilroy R."/>
        </authorList>
    </citation>
    <scope>NUCLEOTIDE SEQUENCE</scope>
    <source>
        <strain evidence="7">ChiHejej3B27-3195</strain>
    </source>
</reference>
<protein>
    <submittedName>
        <fullName evidence="7">YihY/virulence factor BrkB family protein</fullName>
    </submittedName>
</protein>
<feature type="transmembrane region" description="Helical" evidence="6">
    <location>
        <begin position="330"/>
        <end position="360"/>
    </location>
</feature>
<dbReference type="InterPro" id="IPR017039">
    <property type="entry name" value="Virul_fac_BrkB"/>
</dbReference>
<dbReference type="Pfam" id="PF03631">
    <property type="entry name" value="Virul_fac_BrkB"/>
    <property type="match status" value="1"/>
</dbReference>
<evidence type="ECO:0000256" key="3">
    <source>
        <dbReference type="ARBA" id="ARBA00022692"/>
    </source>
</evidence>
<gene>
    <name evidence="7" type="ORF">H9871_06075</name>
</gene>
<evidence type="ECO:0000256" key="5">
    <source>
        <dbReference type="ARBA" id="ARBA00023136"/>
    </source>
</evidence>
<feature type="transmembrane region" description="Helical" evidence="6">
    <location>
        <begin position="265"/>
        <end position="287"/>
    </location>
</feature>
<evidence type="ECO:0000256" key="4">
    <source>
        <dbReference type="ARBA" id="ARBA00022989"/>
    </source>
</evidence>